<evidence type="ECO:0000256" key="2">
    <source>
        <dbReference type="PROSITE-ProRule" id="PRU00169"/>
    </source>
</evidence>
<dbReference type="Pfam" id="PF00072">
    <property type="entry name" value="Response_reg"/>
    <property type="match status" value="1"/>
</dbReference>
<sequence length="136" mass="16095">MKKLVFIVEDNPVQQKMLKVHFEENFTDYNVITFNHPEEMMARIKEKPYAVILDHLFPDGQKTGLDYLKLLKRNFNSIPVIYYTTLNDELLQDEVTKLGAERYIIKDSASLVNLRTALDLLHEKKQKKSFFRRLFG</sequence>
<dbReference type="OrthoDB" id="1118837at2"/>
<dbReference type="AlphaFoldDB" id="L8JXW7"/>
<proteinExistence type="predicted"/>
<protein>
    <recommendedName>
        <fullName evidence="3">Response regulatory domain-containing protein</fullName>
    </recommendedName>
</protein>
<evidence type="ECO:0000313" key="5">
    <source>
        <dbReference type="Proteomes" id="UP000011135"/>
    </source>
</evidence>
<feature type="modified residue" description="4-aspartylphosphate" evidence="2">
    <location>
        <position position="54"/>
    </location>
</feature>
<dbReference type="CDD" id="cd00156">
    <property type="entry name" value="REC"/>
    <property type="match status" value="1"/>
</dbReference>
<dbReference type="InterPro" id="IPR050595">
    <property type="entry name" value="Bact_response_regulator"/>
</dbReference>
<dbReference type="InterPro" id="IPR001789">
    <property type="entry name" value="Sig_transdc_resp-reg_receiver"/>
</dbReference>
<organism evidence="4 5">
    <name type="scientific">Fulvivirga imtechensis AK7</name>
    <dbReference type="NCBI Taxonomy" id="1237149"/>
    <lineage>
        <taxon>Bacteria</taxon>
        <taxon>Pseudomonadati</taxon>
        <taxon>Bacteroidota</taxon>
        <taxon>Cytophagia</taxon>
        <taxon>Cytophagales</taxon>
        <taxon>Fulvivirgaceae</taxon>
        <taxon>Fulvivirga</taxon>
    </lineage>
</organism>
<keyword evidence="1 2" id="KW-0597">Phosphoprotein</keyword>
<dbReference type="RefSeq" id="WP_009578922.1">
    <property type="nucleotide sequence ID" value="NZ_AMZN01000021.1"/>
</dbReference>
<keyword evidence="5" id="KW-1185">Reference proteome</keyword>
<dbReference type="SMART" id="SM00448">
    <property type="entry name" value="REC"/>
    <property type="match status" value="1"/>
</dbReference>
<comment type="caution">
    <text evidence="4">The sequence shown here is derived from an EMBL/GenBank/DDBJ whole genome shotgun (WGS) entry which is preliminary data.</text>
</comment>
<name>L8JXW7_9BACT</name>
<dbReference type="PANTHER" id="PTHR44591">
    <property type="entry name" value="STRESS RESPONSE REGULATOR PROTEIN 1"/>
    <property type="match status" value="1"/>
</dbReference>
<dbReference type="PANTHER" id="PTHR44591:SF3">
    <property type="entry name" value="RESPONSE REGULATORY DOMAIN-CONTAINING PROTEIN"/>
    <property type="match status" value="1"/>
</dbReference>
<dbReference type="GO" id="GO:0000160">
    <property type="term" value="P:phosphorelay signal transduction system"/>
    <property type="evidence" value="ECO:0007669"/>
    <property type="project" value="InterPro"/>
</dbReference>
<dbReference type="eggNOG" id="COG0745">
    <property type="taxonomic scope" value="Bacteria"/>
</dbReference>
<dbReference type="Proteomes" id="UP000011135">
    <property type="component" value="Unassembled WGS sequence"/>
</dbReference>
<dbReference type="InterPro" id="IPR011006">
    <property type="entry name" value="CheY-like_superfamily"/>
</dbReference>
<dbReference type="EMBL" id="AMZN01000021">
    <property type="protein sequence ID" value="ELR72484.1"/>
    <property type="molecule type" value="Genomic_DNA"/>
</dbReference>
<reference evidence="4 5" key="1">
    <citation type="submission" date="2012-12" db="EMBL/GenBank/DDBJ databases">
        <title>Genome assembly of Fulvivirga imtechensis AK7.</title>
        <authorList>
            <person name="Nupur N."/>
            <person name="Khatri I."/>
            <person name="Kumar R."/>
            <person name="Subramanian S."/>
            <person name="Pinnaka A."/>
        </authorList>
    </citation>
    <scope>NUCLEOTIDE SEQUENCE [LARGE SCALE GENOMIC DNA]</scope>
    <source>
        <strain evidence="4 5">AK7</strain>
    </source>
</reference>
<evidence type="ECO:0000259" key="3">
    <source>
        <dbReference type="PROSITE" id="PS50110"/>
    </source>
</evidence>
<dbReference type="PROSITE" id="PS50110">
    <property type="entry name" value="RESPONSE_REGULATORY"/>
    <property type="match status" value="1"/>
</dbReference>
<evidence type="ECO:0000313" key="4">
    <source>
        <dbReference type="EMBL" id="ELR72484.1"/>
    </source>
</evidence>
<accession>L8JXW7</accession>
<dbReference type="SUPFAM" id="SSF52172">
    <property type="entry name" value="CheY-like"/>
    <property type="match status" value="1"/>
</dbReference>
<evidence type="ECO:0000256" key="1">
    <source>
        <dbReference type="ARBA" id="ARBA00022553"/>
    </source>
</evidence>
<dbReference type="STRING" id="1237149.C900_01479"/>
<dbReference type="Gene3D" id="3.40.50.2300">
    <property type="match status" value="1"/>
</dbReference>
<feature type="domain" description="Response regulatory" evidence="3">
    <location>
        <begin position="4"/>
        <end position="121"/>
    </location>
</feature>
<gene>
    <name evidence="4" type="ORF">C900_01479</name>
</gene>